<sequence>MVQKSFNRVLLPGGNSFDNGDIDLTMPYIIDDYTETEVLDSVAQPHTPPPITLPPPPSPPSTLNFLSLSLRRRPSITALDTYTISPILRHGHDLSSVEYATF</sequence>
<protein>
    <submittedName>
        <fullName evidence="1">Uncharacterized protein</fullName>
    </submittedName>
</protein>
<dbReference type="AlphaFoldDB" id="A0A197JGB7"/>
<evidence type="ECO:0000313" key="2">
    <source>
        <dbReference type="Proteomes" id="UP000078512"/>
    </source>
</evidence>
<accession>A0A197JGB7</accession>
<organism evidence="1 2">
    <name type="scientific">Linnemannia elongata AG-77</name>
    <dbReference type="NCBI Taxonomy" id="1314771"/>
    <lineage>
        <taxon>Eukaryota</taxon>
        <taxon>Fungi</taxon>
        <taxon>Fungi incertae sedis</taxon>
        <taxon>Mucoromycota</taxon>
        <taxon>Mortierellomycotina</taxon>
        <taxon>Mortierellomycetes</taxon>
        <taxon>Mortierellales</taxon>
        <taxon>Mortierellaceae</taxon>
        <taxon>Linnemannia</taxon>
    </lineage>
</organism>
<reference evidence="1 2" key="1">
    <citation type="submission" date="2016-05" db="EMBL/GenBank/DDBJ databases">
        <title>Genome sequencing reveals origins of a unique bacterial endosymbiosis in the earliest lineages of terrestrial Fungi.</title>
        <authorList>
            <consortium name="DOE Joint Genome Institute"/>
            <person name="Uehling J."/>
            <person name="Gryganskyi A."/>
            <person name="Hameed K."/>
            <person name="Tschaplinski T."/>
            <person name="Misztal P."/>
            <person name="Wu S."/>
            <person name="Desiro A."/>
            <person name="Vande Pol N."/>
            <person name="Du Z.-Y."/>
            <person name="Zienkiewicz A."/>
            <person name="Zienkiewicz K."/>
            <person name="Morin E."/>
            <person name="Tisserant E."/>
            <person name="Splivallo R."/>
            <person name="Hainaut M."/>
            <person name="Henrissat B."/>
            <person name="Ohm R."/>
            <person name="Kuo A."/>
            <person name="Yan J."/>
            <person name="Lipzen A."/>
            <person name="Nolan M."/>
            <person name="Labutti K."/>
            <person name="Barry K."/>
            <person name="Goldstein A."/>
            <person name="Labbe J."/>
            <person name="Schadt C."/>
            <person name="Tuskan G."/>
            <person name="Grigoriev I."/>
            <person name="Martin F."/>
            <person name="Vilgalys R."/>
            <person name="Bonito G."/>
        </authorList>
    </citation>
    <scope>NUCLEOTIDE SEQUENCE [LARGE SCALE GENOMIC DNA]</scope>
    <source>
        <strain evidence="1 2">AG-77</strain>
    </source>
</reference>
<evidence type="ECO:0000313" key="1">
    <source>
        <dbReference type="EMBL" id="OAQ23454.1"/>
    </source>
</evidence>
<proteinExistence type="predicted"/>
<keyword evidence="2" id="KW-1185">Reference proteome</keyword>
<dbReference type="EMBL" id="KV442118">
    <property type="protein sequence ID" value="OAQ23454.1"/>
    <property type="molecule type" value="Genomic_DNA"/>
</dbReference>
<name>A0A197JGB7_9FUNG</name>
<gene>
    <name evidence="1" type="ORF">K457DRAFT_25010</name>
</gene>
<dbReference type="Proteomes" id="UP000078512">
    <property type="component" value="Unassembled WGS sequence"/>
</dbReference>